<dbReference type="AlphaFoldDB" id="A0A1H1M4S3"/>
<proteinExistence type="predicted"/>
<evidence type="ECO:0000256" key="1">
    <source>
        <dbReference type="SAM" id="SignalP"/>
    </source>
</evidence>
<gene>
    <name evidence="2" type="ORF">SAMN05216221_0404</name>
</gene>
<dbReference type="EMBL" id="LT629751">
    <property type="protein sequence ID" value="SDR81680.1"/>
    <property type="molecule type" value="Genomic_DNA"/>
</dbReference>
<evidence type="ECO:0000313" key="2">
    <source>
        <dbReference type="EMBL" id="SDR81680.1"/>
    </source>
</evidence>
<dbReference type="Proteomes" id="UP000243359">
    <property type="component" value="Chromosome I"/>
</dbReference>
<keyword evidence="1" id="KW-0732">Signal</keyword>
<evidence type="ECO:0000313" key="3">
    <source>
        <dbReference type="Proteomes" id="UP000243359"/>
    </source>
</evidence>
<accession>A0A1H1M4S3</accession>
<organism evidence="2 3">
    <name type="scientific">Pseudomonas oryzae</name>
    <dbReference type="NCBI Taxonomy" id="1392877"/>
    <lineage>
        <taxon>Bacteria</taxon>
        <taxon>Pseudomonadati</taxon>
        <taxon>Pseudomonadota</taxon>
        <taxon>Gammaproteobacteria</taxon>
        <taxon>Pseudomonadales</taxon>
        <taxon>Pseudomonadaceae</taxon>
        <taxon>Pseudomonas</taxon>
    </lineage>
</organism>
<feature type="chain" id="PRO_5009254036" evidence="1">
    <location>
        <begin position="23"/>
        <end position="110"/>
    </location>
</feature>
<dbReference type="OrthoDB" id="6884812at2"/>
<protein>
    <submittedName>
        <fullName evidence="2">Uncharacterized protein</fullName>
    </submittedName>
</protein>
<name>A0A1H1M4S3_9PSED</name>
<keyword evidence="3" id="KW-1185">Reference proteome</keyword>
<dbReference type="RefSeq" id="WP_090347374.1">
    <property type="nucleotide sequence ID" value="NZ_LT629751.1"/>
</dbReference>
<feature type="signal peptide" evidence="1">
    <location>
        <begin position="1"/>
        <end position="22"/>
    </location>
</feature>
<reference evidence="3" key="1">
    <citation type="submission" date="2016-10" db="EMBL/GenBank/DDBJ databases">
        <authorList>
            <person name="Varghese N."/>
            <person name="Submissions S."/>
        </authorList>
    </citation>
    <scope>NUCLEOTIDE SEQUENCE [LARGE SCALE GENOMIC DNA]</scope>
    <source>
        <strain evidence="3">KCTC 32247</strain>
    </source>
</reference>
<sequence>MKISRLAPLALLLTALTGTALADSRIEGTYAMTTEAAGVKVRSATVELNEKYIREGDNRLPVAAWEHRDGYLTARDPRGAALLHARVENGGATLVQQVEGVGTVTFTRLD</sequence>